<dbReference type="AlphaFoldDB" id="A0AAF0FQF8"/>
<dbReference type="PANTHER" id="PTHR42879">
    <property type="entry name" value="3-OXOACYL-(ACYL-CARRIER-PROTEIN) REDUCTASE"/>
    <property type="match status" value="1"/>
</dbReference>
<dbReference type="RefSeq" id="WP_278099630.1">
    <property type="nucleotide sequence ID" value="NZ_CP091092.1"/>
</dbReference>
<comment type="similarity">
    <text evidence="1 2">Belongs to the short-chain dehydrogenases/reductases (SDR) family.</text>
</comment>
<proteinExistence type="inferred from homology"/>
<dbReference type="InterPro" id="IPR050259">
    <property type="entry name" value="SDR"/>
</dbReference>
<evidence type="ECO:0000256" key="1">
    <source>
        <dbReference type="ARBA" id="ARBA00006484"/>
    </source>
</evidence>
<dbReference type="EMBL" id="CP091092">
    <property type="protein sequence ID" value="WFN36794.1"/>
    <property type="molecule type" value="Genomic_DNA"/>
</dbReference>
<dbReference type="GeneID" id="79951087"/>
<keyword evidence="4" id="KW-1185">Reference proteome</keyword>
<dbReference type="KEGG" id="manq:L1994_11760"/>
<gene>
    <name evidence="3" type="ORF">L1994_11760</name>
</gene>
<sequence>MKQASHLVLITGATRGLGKLVADKFWSEGNNIIIVARNKEELKKTSKEYAKNAMQEQQIYDFPFDLANIEEISSLTDNIKSKAGNPDIIINNAAIQGPIGPIHKNNWQEWQKCLNVCLLAPVHICREFIPSMIQNKFGRIINISGGGSTGPRPNFSGYATAKCGLLRFSETIAQEVEQYGITINCVAPGAMYSGLTKDIINAGVQYAGNSEIESAMDLLNNNPETGKKAAELIHFLTQNKCCDINGKLISAVWDDWEKLPNYVDLIKNNDIYTLRRILPEDRNIKLK</sequence>
<dbReference type="InterPro" id="IPR036291">
    <property type="entry name" value="NAD(P)-bd_dom_sf"/>
</dbReference>
<evidence type="ECO:0000256" key="2">
    <source>
        <dbReference type="RuleBase" id="RU000363"/>
    </source>
</evidence>
<organism evidence="3 4">
    <name type="scientific">Methanomicrobium antiquum</name>
    <dbReference type="NCBI Taxonomy" id="487686"/>
    <lineage>
        <taxon>Archaea</taxon>
        <taxon>Methanobacteriati</taxon>
        <taxon>Methanobacteriota</taxon>
        <taxon>Stenosarchaea group</taxon>
        <taxon>Methanomicrobia</taxon>
        <taxon>Methanomicrobiales</taxon>
        <taxon>Methanomicrobiaceae</taxon>
        <taxon>Methanomicrobium</taxon>
    </lineage>
</organism>
<evidence type="ECO:0000313" key="3">
    <source>
        <dbReference type="EMBL" id="WFN36794.1"/>
    </source>
</evidence>
<dbReference type="Proteomes" id="UP001218895">
    <property type="component" value="Chromosome"/>
</dbReference>
<name>A0AAF0FQF8_9EURY</name>
<accession>A0AAF0FQF8</accession>
<dbReference type="Gene3D" id="3.40.50.720">
    <property type="entry name" value="NAD(P)-binding Rossmann-like Domain"/>
    <property type="match status" value="1"/>
</dbReference>
<dbReference type="InterPro" id="IPR002347">
    <property type="entry name" value="SDR_fam"/>
</dbReference>
<evidence type="ECO:0000313" key="4">
    <source>
        <dbReference type="Proteomes" id="UP001218895"/>
    </source>
</evidence>
<dbReference type="PRINTS" id="PR00080">
    <property type="entry name" value="SDRFAMILY"/>
</dbReference>
<reference evidence="3" key="1">
    <citation type="submission" date="2022-01" db="EMBL/GenBank/DDBJ databases">
        <title>Complete genome of Methanomicrobium antiquum DSM 21220.</title>
        <authorList>
            <person name="Chen S.-C."/>
            <person name="You Y.-T."/>
            <person name="Zhou Y.-Z."/>
            <person name="Lai M.-C."/>
        </authorList>
    </citation>
    <scope>NUCLEOTIDE SEQUENCE</scope>
    <source>
        <strain evidence="3">DSM 21220</strain>
    </source>
</reference>
<dbReference type="CDD" id="cd05233">
    <property type="entry name" value="SDR_c"/>
    <property type="match status" value="1"/>
</dbReference>
<dbReference type="SUPFAM" id="SSF51735">
    <property type="entry name" value="NAD(P)-binding Rossmann-fold domains"/>
    <property type="match status" value="1"/>
</dbReference>
<dbReference type="PRINTS" id="PR00081">
    <property type="entry name" value="GDHRDH"/>
</dbReference>
<dbReference type="Pfam" id="PF00106">
    <property type="entry name" value="adh_short"/>
    <property type="match status" value="1"/>
</dbReference>
<protein>
    <submittedName>
        <fullName evidence="3">SDR family oxidoreductase</fullName>
    </submittedName>
</protein>